<dbReference type="OrthoDB" id="116883at2759"/>
<organism evidence="2 3">
    <name type="scientific">Cinara cedri</name>
    <dbReference type="NCBI Taxonomy" id="506608"/>
    <lineage>
        <taxon>Eukaryota</taxon>
        <taxon>Metazoa</taxon>
        <taxon>Ecdysozoa</taxon>
        <taxon>Arthropoda</taxon>
        <taxon>Hexapoda</taxon>
        <taxon>Insecta</taxon>
        <taxon>Pterygota</taxon>
        <taxon>Neoptera</taxon>
        <taxon>Paraneoptera</taxon>
        <taxon>Hemiptera</taxon>
        <taxon>Sternorrhyncha</taxon>
        <taxon>Aphidomorpha</taxon>
        <taxon>Aphidoidea</taxon>
        <taxon>Aphididae</taxon>
        <taxon>Lachninae</taxon>
        <taxon>Cinara</taxon>
    </lineage>
</organism>
<dbReference type="Gene3D" id="1.10.3520.10">
    <property type="entry name" value="Glycolipid transfer protein"/>
    <property type="match status" value="1"/>
</dbReference>
<dbReference type="Pfam" id="PF08718">
    <property type="entry name" value="GLTP"/>
    <property type="match status" value="1"/>
</dbReference>
<dbReference type="InterPro" id="IPR014830">
    <property type="entry name" value="Glycolipid_transfer_prot_dom"/>
</dbReference>
<evidence type="ECO:0000259" key="1">
    <source>
        <dbReference type="Pfam" id="PF08718"/>
    </source>
</evidence>
<proteinExistence type="predicted"/>
<reference evidence="2 3" key="1">
    <citation type="submission" date="2019-08" db="EMBL/GenBank/DDBJ databases">
        <authorList>
            <person name="Alioto T."/>
            <person name="Alioto T."/>
            <person name="Gomez Garrido J."/>
        </authorList>
    </citation>
    <scope>NUCLEOTIDE SEQUENCE [LARGE SCALE GENOMIC DNA]</scope>
</reference>
<dbReference type="GO" id="GO:0005829">
    <property type="term" value="C:cytosol"/>
    <property type="evidence" value="ECO:0007669"/>
    <property type="project" value="TreeGrafter"/>
</dbReference>
<name>A0A5E4NC05_9HEMI</name>
<evidence type="ECO:0000313" key="2">
    <source>
        <dbReference type="EMBL" id="VVC40675.1"/>
    </source>
</evidence>
<dbReference type="PANTHER" id="PTHR10219:SF43">
    <property type="entry name" value="GLYCOLIPID TRANSFER PROTEIN DOMAIN-CONTAINING PROTEIN"/>
    <property type="match status" value="1"/>
</dbReference>
<keyword evidence="3" id="KW-1185">Reference proteome</keyword>
<dbReference type="GO" id="GO:1902387">
    <property type="term" value="F:ceramide 1-phosphate binding"/>
    <property type="evidence" value="ECO:0007669"/>
    <property type="project" value="TreeGrafter"/>
</dbReference>
<gene>
    <name evidence="2" type="ORF">CINCED_3A022085</name>
</gene>
<protein>
    <submittedName>
        <fullName evidence="2">Glycolipid transfer protein domain</fullName>
    </submittedName>
</protein>
<dbReference type="GO" id="GO:1902388">
    <property type="term" value="F:ceramide 1-phosphate transfer activity"/>
    <property type="evidence" value="ECO:0007669"/>
    <property type="project" value="TreeGrafter"/>
</dbReference>
<dbReference type="InterPro" id="IPR036497">
    <property type="entry name" value="GLTP_sf"/>
</dbReference>
<dbReference type="SUPFAM" id="SSF110004">
    <property type="entry name" value="Glycolipid transfer protein, GLTP"/>
    <property type="match status" value="1"/>
</dbReference>
<evidence type="ECO:0000313" key="3">
    <source>
        <dbReference type="Proteomes" id="UP000325440"/>
    </source>
</evidence>
<sequence length="201" mass="23079">MFSVEVVDTAFRDALIQDKDVDIKHYVSAYRELCKFCSQLGTLFGFVVNDIQEKIGRLNDLMDQDEPHYSTVQSMILFEKCNATLMDNSGCITLLRLHRGLEFIILFMSKLIDLQPTESTTYIAQGAYSQTLAKHHSFWIRHGAYLAMNFLPCQKNLYLQTVGDENIKETLNAMPDMIAKATEVHNRLNTLFLDFEILNLP</sequence>
<dbReference type="GO" id="GO:0016020">
    <property type="term" value="C:membrane"/>
    <property type="evidence" value="ECO:0007669"/>
    <property type="project" value="TreeGrafter"/>
</dbReference>
<dbReference type="AlphaFoldDB" id="A0A5E4NC05"/>
<feature type="domain" description="Glycolipid transfer protein" evidence="1">
    <location>
        <begin position="21"/>
        <end position="159"/>
    </location>
</feature>
<dbReference type="Proteomes" id="UP000325440">
    <property type="component" value="Unassembled WGS sequence"/>
</dbReference>
<accession>A0A5E4NC05</accession>
<dbReference type="PANTHER" id="PTHR10219">
    <property type="entry name" value="GLYCOLIPID TRANSFER PROTEIN-RELATED"/>
    <property type="match status" value="1"/>
</dbReference>
<dbReference type="EMBL" id="CABPRJ010001907">
    <property type="protein sequence ID" value="VVC40675.1"/>
    <property type="molecule type" value="Genomic_DNA"/>
</dbReference>